<dbReference type="PROSITE" id="PS50109">
    <property type="entry name" value="HIS_KIN"/>
    <property type="match status" value="2"/>
</dbReference>
<dbReference type="InterPro" id="IPR003594">
    <property type="entry name" value="HATPase_dom"/>
</dbReference>
<dbReference type="Gene3D" id="3.30.450.40">
    <property type="match status" value="1"/>
</dbReference>
<organism evidence="5 6">
    <name type="scientific">Gigaspora rosea</name>
    <dbReference type="NCBI Taxonomy" id="44941"/>
    <lineage>
        <taxon>Eukaryota</taxon>
        <taxon>Fungi</taxon>
        <taxon>Fungi incertae sedis</taxon>
        <taxon>Mucoromycota</taxon>
        <taxon>Glomeromycotina</taxon>
        <taxon>Glomeromycetes</taxon>
        <taxon>Diversisporales</taxon>
        <taxon>Gigasporaceae</taxon>
        <taxon>Gigaspora</taxon>
    </lineage>
</organism>
<dbReference type="Proteomes" id="UP000266673">
    <property type="component" value="Unassembled WGS sequence"/>
</dbReference>
<dbReference type="PRINTS" id="PR00344">
    <property type="entry name" value="BCTRLSENSOR"/>
</dbReference>
<comment type="caution">
    <text evidence="2">Lacks conserved residue(s) required for the propagation of feature annotation.</text>
</comment>
<dbReference type="SUPFAM" id="SSF55781">
    <property type="entry name" value="GAF domain-like"/>
    <property type="match status" value="1"/>
</dbReference>
<keyword evidence="1" id="KW-0597">Phosphoprotein</keyword>
<comment type="caution">
    <text evidence="5">The sequence shown here is derived from an EMBL/GenBank/DDBJ whole genome shotgun (WGS) entry which is preliminary data.</text>
</comment>
<evidence type="ECO:0000256" key="2">
    <source>
        <dbReference type="PROSITE-ProRule" id="PRU00169"/>
    </source>
</evidence>
<dbReference type="InterPro" id="IPR005467">
    <property type="entry name" value="His_kinase_dom"/>
</dbReference>
<dbReference type="OrthoDB" id="60033at2759"/>
<dbReference type="SUPFAM" id="SSF52172">
    <property type="entry name" value="CheY-like"/>
    <property type="match status" value="1"/>
</dbReference>
<evidence type="ECO:0000259" key="3">
    <source>
        <dbReference type="PROSITE" id="PS50109"/>
    </source>
</evidence>
<dbReference type="Pfam" id="PF02518">
    <property type="entry name" value="HATPase_c"/>
    <property type="match status" value="2"/>
</dbReference>
<dbReference type="Gene3D" id="1.10.287.130">
    <property type="match status" value="2"/>
</dbReference>
<name>A0A397VYQ9_9GLOM</name>
<dbReference type="Gene3D" id="3.30.565.10">
    <property type="entry name" value="Histidine kinase-like ATPase, C-terminal domain"/>
    <property type="match status" value="2"/>
</dbReference>
<evidence type="ECO:0000313" key="6">
    <source>
        <dbReference type="Proteomes" id="UP000266673"/>
    </source>
</evidence>
<feature type="domain" description="Response regulatory" evidence="4">
    <location>
        <begin position="681"/>
        <end position="796"/>
    </location>
</feature>
<dbReference type="GO" id="GO:0000155">
    <property type="term" value="F:phosphorelay sensor kinase activity"/>
    <property type="evidence" value="ECO:0007669"/>
    <property type="project" value="InterPro"/>
</dbReference>
<feature type="domain" description="Histidine kinase" evidence="3">
    <location>
        <begin position="380"/>
        <end position="607"/>
    </location>
</feature>
<evidence type="ECO:0000313" key="5">
    <source>
        <dbReference type="EMBL" id="RIB26981.1"/>
    </source>
</evidence>
<dbReference type="SUPFAM" id="SSF47384">
    <property type="entry name" value="Homodimeric domain of signal transducing histidine kinase"/>
    <property type="match status" value="2"/>
</dbReference>
<feature type="domain" description="Histidine kinase" evidence="3">
    <location>
        <begin position="1006"/>
        <end position="1232"/>
    </location>
</feature>
<gene>
    <name evidence="5" type="ORF">C2G38_2161729</name>
</gene>
<accession>A0A397VYQ9</accession>
<sequence>MSFSSNYSNEYIENEKFANIVYNYNWSSTPLGPIETWDPAIKTATSLCLKSIFPMCLSIGPPHWIQLYNKAWEPILKSKPCVIGMTLKEAWPEAYDIIMPLYDGVCTTKKGFFRNDDYYELQRDGYTEEAYFSYTYSPVFKSDGTVWALIVIAQETTQKVLNSRRLKILGEFGNQMPEIVSLESACCITTKVLSNNVDIPYALIYFIEHNKLKAGSKSLIARLTATTFDEDGNKERQFPDFLPDTPEIIYLSEDVNKNYDDKYVKLNRHTASYSFLKCDESWPINLVLKDGKHVKVLLKDGSQAVLLLTSSFCGDQVISAILICGVNRLCTLDDKYMEFLQLVTNQMSTCLLQGKTREEEKQRSKILADLNYQKVMFFQGISHELKTPLTLMLSPLEDVINICPEDAPITLYLQTIRRNVHRLLKLINTLLQFSSIETGQLKAHYRETNIVEFTQELVSDFKNMAKKLGLDYNVDVPSPDEFNQAMGDKIYLDHDMYETIVFNLCSNALKHTWKGYINILLYLDYKVNKKMVVLEVSDTGVGIPEIVLPNIFQRFYRVESQGSRSHEGTGIGLALVKELMARHGGDITVTSAINQGTTFKCWFPIGCEHLPANQIHLNDENQTNYDRELYTNRQLYLEESSQWIKNSVSESHDIIDQMPIDNQNINIDITNSNNTDSEKHQILLVEDNNDMRDYLAALLKEFDIHRACDGQDALRVLKKLDKLPDLILNIMMPNMNGYELLDVLRSNEKTQTIPIILLSARACEDSKVRGLGKGADDYLIKPFSSQELITRIRSNIELSIIRQKVIFQRCKQEEIKQLLLSISDKVTSKLCRDETFLYIAKELHNILPCERISIISNKQIASGSNKIVALYEDLEKNKTAMNNNSFTIINNNYKHKSEEFNNLQEFLKNNSEIDIFFDAYCDEIQKNVSMLSVEVRLNHDLWGWIKAYRPSNSIWFVSEIELLQQISNHINLSITYANLLEENSNKAIHMKAAKAANNIKNQILANTSHELRTPLGAIVGVLSSFESATFTSDQKDMVNIMSFTSDIVLLRINEILNAIKLEAPSIILINKTFNLLELFENTIEKFGKKAGDENIELILNCDIDELSRYVKSDPERLDQVLSHLLSNSFSFTKRGEIMITISMQPQEFINESEEDPIYGQLLKKRNLLIELHATGVGMDSEYLQHIWEKFSQGNKSGLSICKSIVETNGGKIEVESHLKKGSKFWFTWNVELLSITSPLLESKFDNVNYIMEQKRILIIHPIENVRNTMLKYLKKVEKVDAFDTFDKSISAAKNYKELYGKSAYDIAFIGLYKNNEAEVMKAVLELKRLEINNNNLAIIFITFQSSEGNQQAKKFIRKVGGMASIIYTPITWNKLINQFLHI</sequence>
<dbReference type="InterPro" id="IPR036890">
    <property type="entry name" value="HATPase_C_sf"/>
</dbReference>
<dbReference type="InterPro" id="IPR004358">
    <property type="entry name" value="Sig_transdc_His_kin-like_C"/>
</dbReference>
<dbReference type="SMART" id="SM00387">
    <property type="entry name" value="HATPase_c"/>
    <property type="match status" value="2"/>
</dbReference>
<dbReference type="InterPro" id="IPR029016">
    <property type="entry name" value="GAF-like_dom_sf"/>
</dbReference>
<evidence type="ECO:0008006" key="7">
    <source>
        <dbReference type="Google" id="ProtNLM"/>
    </source>
</evidence>
<dbReference type="Pfam" id="PF00512">
    <property type="entry name" value="HisKA"/>
    <property type="match status" value="2"/>
</dbReference>
<keyword evidence="6" id="KW-1185">Reference proteome</keyword>
<dbReference type="SUPFAM" id="SSF55874">
    <property type="entry name" value="ATPase domain of HSP90 chaperone/DNA topoisomerase II/histidine kinase"/>
    <property type="match status" value="2"/>
</dbReference>
<proteinExistence type="predicted"/>
<dbReference type="EMBL" id="QKWP01000114">
    <property type="protein sequence ID" value="RIB26981.1"/>
    <property type="molecule type" value="Genomic_DNA"/>
</dbReference>
<evidence type="ECO:0000259" key="4">
    <source>
        <dbReference type="PROSITE" id="PS50110"/>
    </source>
</evidence>
<dbReference type="Gene3D" id="3.30.450.20">
    <property type="entry name" value="PAS domain"/>
    <property type="match status" value="1"/>
</dbReference>
<dbReference type="CDD" id="cd00082">
    <property type="entry name" value="HisKA"/>
    <property type="match status" value="2"/>
</dbReference>
<protein>
    <recommendedName>
        <fullName evidence="7">Histidine kinase-like ATPase</fullName>
    </recommendedName>
</protein>
<dbReference type="PROSITE" id="PS50110">
    <property type="entry name" value="RESPONSE_REGULATORY"/>
    <property type="match status" value="1"/>
</dbReference>
<dbReference type="InterPro" id="IPR003661">
    <property type="entry name" value="HisK_dim/P_dom"/>
</dbReference>
<dbReference type="Gene3D" id="3.40.50.2300">
    <property type="match status" value="1"/>
</dbReference>
<dbReference type="SMART" id="SM00448">
    <property type="entry name" value="REC"/>
    <property type="match status" value="1"/>
</dbReference>
<evidence type="ECO:0000256" key="1">
    <source>
        <dbReference type="ARBA" id="ARBA00022553"/>
    </source>
</evidence>
<dbReference type="Pfam" id="PF00072">
    <property type="entry name" value="Response_reg"/>
    <property type="match status" value="1"/>
</dbReference>
<dbReference type="PANTHER" id="PTHR43547">
    <property type="entry name" value="TWO-COMPONENT HISTIDINE KINASE"/>
    <property type="match status" value="1"/>
</dbReference>
<dbReference type="STRING" id="44941.A0A397VYQ9"/>
<reference evidence="5 6" key="1">
    <citation type="submission" date="2018-06" db="EMBL/GenBank/DDBJ databases">
        <title>Comparative genomics reveals the genomic features of Rhizophagus irregularis, R. cerebriforme, R. diaphanum and Gigaspora rosea, and their symbiotic lifestyle signature.</title>
        <authorList>
            <person name="Morin E."/>
            <person name="San Clemente H."/>
            <person name="Chen E.C.H."/>
            <person name="De La Providencia I."/>
            <person name="Hainaut M."/>
            <person name="Kuo A."/>
            <person name="Kohler A."/>
            <person name="Murat C."/>
            <person name="Tang N."/>
            <person name="Roy S."/>
            <person name="Loubradou J."/>
            <person name="Henrissat B."/>
            <person name="Grigoriev I.V."/>
            <person name="Corradi N."/>
            <person name="Roux C."/>
            <person name="Martin F.M."/>
        </authorList>
    </citation>
    <scope>NUCLEOTIDE SEQUENCE [LARGE SCALE GENOMIC DNA]</scope>
    <source>
        <strain evidence="5 6">DAOM 194757</strain>
    </source>
</reference>
<dbReference type="InterPro" id="IPR001789">
    <property type="entry name" value="Sig_transdc_resp-reg_receiver"/>
</dbReference>
<dbReference type="InterPro" id="IPR011006">
    <property type="entry name" value="CheY-like_superfamily"/>
</dbReference>
<dbReference type="InterPro" id="IPR036097">
    <property type="entry name" value="HisK_dim/P_sf"/>
</dbReference>
<dbReference type="SMART" id="SM00388">
    <property type="entry name" value="HisKA"/>
    <property type="match status" value="2"/>
</dbReference>
<dbReference type="PANTHER" id="PTHR43547:SF2">
    <property type="entry name" value="HYBRID SIGNAL TRANSDUCTION HISTIDINE KINASE C"/>
    <property type="match status" value="1"/>
</dbReference>